<evidence type="ECO:0000313" key="4">
    <source>
        <dbReference type="Proteomes" id="UP000079169"/>
    </source>
</evidence>
<evidence type="ECO:0000256" key="2">
    <source>
        <dbReference type="SAM" id="Coils"/>
    </source>
</evidence>
<sequence length="274" mass="30430">MNVEEYVLQSSVPRHAVELFHSPNTTSSTSSTPRKEAPPTSDDSQSDVEEYVLQSSVPRHAVELFHSPNTTASTSSTPRKEAPPTSDDSQSGSSLIEAQLMSLAVTTAGRGHSSTPRKEAPPTSDDSQSGSSLIEAQLMSLAVSPECSSNETLRHKLSMVQLRLDEATKTLQAEREEKQALHRTIEKLENELTELKSKCEELKTCRQEAARELLTLQDLHEDTVASITADLMDEASTREDMDRRLTELRAQLERLQAENASEWGKRERLETEKL</sequence>
<dbReference type="RefSeq" id="XP_026682624.1">
    <property type="nucleotide sequence ID" value="XM_026826823.1"/>
</dbReference>
<gene>
    <name evidence="5" type="primary">LOC103513687</name>
</gene>
<dbReference type="AlphaFoldDB" id="A0A3Q0J2C7"/>
<evidence type="ECO:0000256" key="1">
    <source>
        <dbReference type="ARBA" id="ARBA00023054"/>
    </source>
</evidence>
<feature type="region of interest" description="Disordered" evidence="3">
    <location>
        <begin position="107"/>
        <end position="131"/>
    </location>
</feature>
<feature type="compositionally biased region" description="Low complexity" evidence="3">
    <location>
        <begin position="67"/>
        <end position="77"/>
    </location>
</feature>
<dbReference type="KEGG" id="dci:103513687"/>
<organism evidence="4 5">
    <name type="scientific">Diaphorina citri</name>
    <name type="common">Asian citrus psyllid</name>
    <dbReference type="NCBI Taxonomy" id="121845"/>
    <lineage>
        <taxon>Eukaryota</taxon>
        <taxon>Metazoa</taxon>
        <taxon>Ecdysozoa</taxon>
        <taxon>Arthropoda</taxon>
        <taxon>Hexapoda</taxon>
        <taxon>Insecta</taxon>
        <taxon>Pterygota</taxon>
        <taxon>Neoptera</taxon>
        <taxon>Paraneoptera</taxon>
        <taxon>Hemiptera</taxon>
        <taxon>Sternorrhyncha</taxon>
        <taxon>Psylloidea</taxon>
        <taxon>Psyllidae</taxon>
        <taxon>Diaphorininae</taxon>
        <taxon>Diaphorina</taxon>
    </lineage>
</organism>
<feature type="region of interest" description="Disordered" evidence="3">
    <location>
        <begin position="1"/>
        <end position="93"/>
    </location>
</feature>
<reference evidence="5" key="1">
    <citation type="submission" date="2025-08" db="UniProtKB">
        <authorList>
            <consortium name="RefSeq"/>
        </authorList>
    </citation>
    <scope>IDENTIFICATION</scope>
</reference>
<feature type="coiled-coil region" evidence="2">
    <location>
        <begin position="157"/>
        <end position="212"/>
    </location>
</feature>
<dbReference type="PaxDb" id="121845-A0A3Q0J2C7"/>
<proteinExistence type="predicted"/>
<accession>A0A3Q0J2C7</accession>
<protein>
    <submittedName>
        <fullName evidence="5">Coiled-coil domain-containing protein 102A</fullName>
    </submittedName>
</protein>
<dbReference type="Proteomes" id="UP000079169">
    <property type="component" value="Unplaced"/>
</dbReference>
<dbReference type="PANTHER" id="PTHR46292:SF1">
    <property type="entry name" value="COILED-COIL DOMAIN-CONTAINING PROTEIN 102A"/>
    <property type="match status" value="1"/>
</dbReference>
<keyword evidence="1 2" id="KW-0175">Coiled coil</keyword>
<dbReference type="STRING" id="121845.A0A3Q0J2C7"/>
<evidence type="ECO:0000313" key="5">
    <source>
        <dbReference type="RefSeq" id="XP_026682624.1"/>
    </source>
</evidence>
<keyword evidence="4" id="KW-1185">Reference proteome</keyword>
<evidence type="ECO:0000256" key="3">
    <source>
        <dbReference type="SAM" id="MobiDB-lite"/>
    </source>
</evidence>
<name>A0A3Q0J2C7_DIACI</name>
<dbReference type="PANTHER" id="PTHR46292">
    <property type="entry name" value="COILED-COIL DOMAIN-CONTAINING PROTEIN 102A"/>
    <property type="match status" value="1"/>
</dbReference>
<dbReference type="GeneID" id="103513687"/>